<dbReference type="SUPFAM" id="SSF53335">
    <property type="entry name" value="S-adenosyl-L-methionine-dependent methyltransferases"/>
    <property type="match status" value="1"/>
</dbReference>
<dbReference type="InterPro" id="IPR000192">
    <property type="entry name" value="Aminotrans_V_dom"/>
</dbReference>
<evidence type="ECO:0000313" key="10">
    <source>
        <dbReference type="Proteomes" id="UP000317422"/>
    </source>
</evidence>
<dbReference type="PANTHER" id="PTHR43586">
    <property type="entry name" value="CYSTEINE DESULFURASE"/>
    <property type="match status" value="1"/>
</dbReference>
<dbReference type="GO" id="GO:0006534">
    <property type="term" value="P:cysteine metabolic process"/>
    <property type="evidence" value="ECO:0007669"/>
    <property type="project" value="InterPro"/>
</dbReference>
<reference evidence="9 10" key="1">
    <citation type="submission" date="2019-06" db="EMBL/GenBank/DDBJ databases">
        <title>Sequencing the genomes of 1000 actinobacteria strains.</title>
        <authorList>
            <person name="Klenk H.-P."/>
        </authorList>
    </citation>
    <scope>NUCLEOTIDE SEQUENCE [LARGE SCALE GENOMIC DNA]</scope>
    <source>
        <strain evidence="9 10">DSM 45015</strain>
    </source>
</reference>
<comment type="catalytic activity">
    <reaction evidence="6">
        <text>(sulfur carrier)-H + L-cysteine = (sulfur carrier)-SH + L-alanine</text>
        <dbReference type="Rhea" id="RHEA:43892"/>
        <dbReference type="Rhea" id="RHEA-COMP:14737"/>
        <dbReference type="Rhea" id="RHEA-COMP:14739"/>
        <dbReference type="ChEBI" id="CHEBI:29917"/>
        <dbReference type="ChEBI" id="CHEBI:35235"/>
        <dbReference type="ChEBI" id="CHEBI:57972"/>
        <dbReference type="ChEBI" id="CHEBI:64428"/>
        <dbReference type="EC" id="2.8.1.7"/>
    </reaction>
</comment>
<dbReference type="InterPro" id="IPR010970">
    <property type="entry name" value="Cys_dSase_SufS"/>
</dbReference>
<dbReference type="CDD" id="cd02440">
    <property type="entry name" value="AdoMet_MTases"/>
    <property type="match status" value="1"/>
</dbReference>
<evidence type="ECO:0000256" key="6">
    <source>
        <dbReference type="ARBA" id="ARBA00050776"/>
    </source>
</evidence>
<evidence type="ECO:0000256" key="4">
    <source>
        <dbReference type="ARBA" id="ARBA00022679"/>
    </source>
</evidence>
<sequence>MLDPEAVREDFPLLRSDRGSGTIAYLDNASTTQKPRSVIDAMTNFYASGNANVHRGPYTLAREATDRYEGARDTVAAFIGAHSRDEVVFTKNTTEALNLLAHTLAWADAPHGVGRGDRIVVTEMEHHSNLIPWRVLAQRTGADIGYLGITDDARLDLSDLREAIPPETKVVAVTQASNVLGTINPIEPVAARAAEVGALLVVDAAQSAPHVGLDVRSLGADFVAFSGHKMCGPTGIGVLWGRGHLLEALPTFLSGGEMVEWVSKEDMRLSPPPSKFEAGTPPIAQVVGLGAAVEYLQRVGIDSIAARDRELLDHTLDSLSGIPGLRFIGSESRTDRTPVVSFVLDGVDSRTLRTRLDDAGIALRAGHHCAQLACSRFGESSTVRASLYFYNSTSDIDALVNELRELVPRPSPPAGSGDTRTEATMDSEWGAAFADVDTSEVRPYQDVLVPSVFHPWGCLLAGRLAPEEGEDVLDVGTGPGSVARIMASAVGPTGSVVGTDISKAMLTLAAEKPRPDGAPVRYVECGAAPLELPDGVFDVATVQQVLQFVPDRGAALSEMRRVLRRGGRIGVVTWLGLERNPLFNALHSAVAEILGEDAAERFGEPWSVGSDEVVRLVTQAGFGSVSVEEVSLPTAFPGGAEDVCRVYDFSAVRSEVAALEPALQRALRALVGAHLASSTDDTGGIHSHTAASVVLARA</sequence>
<keyword evidence="4" id="KW-0808">Transferase</keyword>
<dbReference type="InterPro" id="IPR015421">
    <property type="entry name" value="PyrdxlP-dep_Trfase_major"/>
</dbReference>
<dbReference type="AlphaFoldDB" id="A0A543NNS1"/>
<evidence type="ECO:0000256" key="5">
    <source>
        <dbReference type="ARBA" id="ARBA00022898"/>
    </source>
</evidence>
<evidence type="ECO:0000256" key="2">
    <source>
        <dbReference type="ARBA" id="ARBA00010447"/>
    </source>
</evidence>
<dbReference type="InterPro" id="IPR013216">
    <property type="entry name" value="Methyltransf_11"/>
</dbReference>
<dbReference type="Gene3D" id="3.90.1150.10">
    <property type="entry name" value="Aspartate Aminotransferase, domain 1"/>
    <property type="match status" value="1"/>
</dbReference>
<dbReference type="GO" id="GO:0030170">
    <property type="term" value="F:pyridoxal phosphate binding"/>
    <property type="evidence" value="ECO:0007669"/>
    <property type="project" value="InterPro"/>
</dbReference>
<dbReference type="EC" id="2.8.1.7" evidence="3"/>
<evidence type="ECO:0000256" key="3">
    <source>
        <dbReference type="ARBA" id="ARBA00012239"/>
    </source>
</evidence>
<protein>
    <recommendedName>
        <fullName evidence="3">cysteine desulfurase</fullName>
        <ecNumber evidence="3">2.8.1.7</ecNumber>
    </recommendedName>
</protein>
<evidence type="ECO:0000259" key="8">
    <source>
        <dbReference type="Pfam" id="PF08241"/>
    </source>
</evidence>
<dbReference type="Gene3D" id="3.40.640.10">
    <property type="entry name" value="Type I PLP-dependent aspartate aminotransferase-like (Major domain)"/>
    <property type="match status" value="1"/>
</dbReference>
<dbReference type="NCBIfam" id="TIGR01979">
    <property type="entry name" value="sufS"/>
    <property type="match status" value="1"/>
</dbReference>
<evidence type="ECO:0000256" key="1">
    <source>
        <dbReference type="ARBA" id="ARBA00001933"/>
    </source>
</evidence>
<accession>A0A543NNS1</accession>
<comment type="cofactor">
    <cofactor evidence="1">
        <name>pyridoxal 5'-phosphate</name>
        <dbReference type="ChEBI" id="CHEBI:597326"/>
    </cofactor>
</comment>
<name>A0A543NNS1_9ACTN</name>
<dbReference type="SUPFAM" id="SSF53383">
    <property type="entry name" value="PLP-dependent transferases"/>
    <property type="match status" value="1"/>
</dbReference>
<gene>
    <name evidence="9" type="ORF">FHX37_3482</name>
</gene>
<dbReference type="RefSeq" id="WP_141924821.1">
    <property type="nucleotide sequence ID" value="NZ_VFQC01000001.1"/>
</dbReference>
<dbReference type="Pfam" id="PF08241">
    <property type="entry name" value="Methyltransf_11"/>
    <property type="match status" value="1"/>
</dbReference>
<dbReference type="GO" id="GO:0008757">
    <property type="term" value="F:S-adenosylmethionine-dependent methyltransferase activity"/>
    <property type="evidence" value="ECO:0007669"/>
    <property type="project" value="InterPro"/>
</dbReference>
<keyword evidence="5" id="KW-0663">Pyridoxal phosphate</keyword>
<dbReference type="OrthoDB" id="9804366at2"/>
<comment type="caution">
    <text evidence="9">The sequence shown here is derived from an EMBL/GenBank/DDBJ whole genome shotgun (WGS) entry which is preliminary data.</text>
</comment>
<dbReference type="InterPro" id="IPR029063">
    <property type="entry name" value="SAM-dependent_MTases_sf"/>
</dbReference>
<dbReference type="Gene3D" id="3.40.50.150">
    <property type="entry name" value="Vaccinia Virus protein VP39"/>
    <property type="match status" value="1"/>
</dbReference>
<evidence type="ECO:0000259" key="7">
    <source>
        <dbReference type="Pfam" id="PF00266"/>
    </source>
</evidence>
<feature type="domain" description="Aminotransferase class V" evidence="7">
    <location>
        <begin position="25"/>
        <end position="399"/>
    </location>
</feature>
<dbReference type="Pfam" id="PF00266">
    <property type="entry name" value="Aminotran_5"/>
    <property type="match status" value="1"/>
</dbReference>
<dbReference type="Proteomes" id="UP000317422">
    <property type="component" value="Unassembled WGS sequence"/>
</dbReference>
<organism evidence="9 10">
    <name type="scientific">Haloactinospora alba</name>
    <dbReference type="NCBI Taxonomy" id="405555"/>
    <lineage>
        <taxon>Bacteria</taxon>
        <taxon>Bacillati</taxon>
        <taxon>Actinomycetota</taxon>
        <taxon>Actinomycetes</taxon>
        <taxon>Streptosporangiales</taxon>
        <taxon>Nocardiopsidaceae</taxon>
        <taxon>Haloactinospora</taxon>
    </lineage>
</organism>
<evidence type="ECO:0000313" key="9">
    <source>
        <dbReference type="EMBL" id="TQN33463.1"/>
    </source>
</evidence>
<comment type="similarity">
    <text evidence="2">Belongs to the class-V pyridoxal-phosphate-dependent aminotransferase family. Csd subfamily.</text>
</comment>
<dbReference type="InterPro" id="IPR015424">
    <property type="entry name" value="PyrdxlP-dep_Trfase"/>
</dbReference>
<dbReference type="PANTHER" id="PTHR43586:SF8">
    <property type="entry name" value="CYSTEINE DESULFURASE 1, CHLOROPLASTIC"/>
    <property type="match status" value="1"/>
</dbReference>
<feature type="domain" description="Methyltransferase type 11" evidence="8">
    <location>
        <begin position="473"/>
        <end position="569"/>
    </location>
</feature>
<dbReference type="CDD" id="cd06453">
    <property type="entry name" value="SufS_like"/>
    <property type="match status" value="1"/>
</dbReference>
<keyword evidence="10" id="KW-1185">Reference proteome</keyword>
<dbReference type="GO" id="GO:0031071">
    <property type="term" value="F:cysteine desulfurase activity"/>
    <property type="evidence" value="ECO:0007669"/>
    <property type="project" value="UniProtKB-EC"/>
</dbReference>
<dbReference type="EMBL" id="VFQC01000001">
    <property type="protein sequence ID" value="TQN33463.1"/>
    <property type="molecule type" value="Genomic_DNA"/>
</dbReference>
<dbReference type="InterPro" id="IPR015422">
    <property type="entry name" value="PyrdxlP-dep_Trfase_small"/>
</dbReference>
<proteinExistence type="inferred from homology"/>